<protein>
    <submittedName>
        <fullName evidence="5">GntR family transcriptional regulator</fullName>
    </submittedName>
</protein>
<dbReference type="Proteomes" id="UP000831880">
    <property type="component" value="Chromosome"/>
</dbReference>
<dbReference type="InterPro" id="IPR036390">
    <property type="entry name" value="WH_DNA-bd_sf"/>
</dbReference>
<evidence type="ECO:0000313" key="5">
    <source>
        <dbReference type="EMBL" id="UOQ91945.1"/>
    </source>
</evidence>
<dbReference type="SUPFAM" id="SSF64288">
    <property type="entry name" value="Chorismate lyase-like"/>
    <property type="match status" value="1"/>
</dbReference>
<evidence type="ECO:0000256" key="1">
    <source>
        <dbReference type="ARBA" id="ARBA00023015"/>
    </source>
</evidence>
<name>A0ABY4GUV4_9BACI</name>
<dbReference type="InterPro" id="IPR000524">
    <property type="entry name" value="Tscrpt_reg_HTH_GntR"/>
</dbReference>
<accession>A0ABY4GUV4</accession>
<keyword evidence="1" id="KW-0805">Transcription regulation</keyword>
<reference evidence="5 6" key="1">
    <citation type="submission" date="2022-04" db="EMBL/GenBank/DDBJ databases">
        <title>Halobacillus sp. isolated from saltern.</title>
        <authorList>
            <person name="Won M."/>
            <person name="Lee C.-M."/>
            <person name="Woen H.-Y."/>
            <person name="Kwon S.-W."/>
        </authorList>
    </citation>
    <scope>NUCLEOTIDE SEQUENCE [LARGE SCALE GENOMIC DNA]</scope>
    <source>
        <strain evidence="5 6">SSTM10-2</strain>
    </source>
</reference>
<dbReference type="EMBL" id="CP095074">
    <property type="protein sequence ID" value="UOQ91945.1"/>
    <property type="molecule type" value="Genomic_DNA"/>
</dbReference>
<evidence type="ECO:0000313" key="6">
    <source>
        <dbReference type="Proteomes" id="UP000831880"/>
    </source>
</evidence>
<evidence type="ECO:0000256" key="3">
    <source>
        <dbReference type="ARBA" id="ARBA00023163"/>
    </source>
</evidence>
<dbReference type="InterPro" id="IPR036388">
    <property type="entry name" value="WH-like_DNA-bd_sf"/>
</dbReference>
<feature type="domain" description="HTH gntR-type" evidence="4">
    <location>
        <begin position="11"/>
        <end position="79"/>
    </location>
</feature>
<dbReference type="CDD" id="cd07377">
    <property type="entry name" value="WHTH_GntR"/>
    <property type="match status" value="1"/>
</dbReference>
<sequence>MSHKLDHGSFIPLYHQLKDIIKEKIESGEWAPGEKIPSENEMRNDFEISRNTAKKAIEDLVQEGLLDRKQGRGTFVSKPKLEQSLTGFYTFSKVMAAKGMNPTDVIIDIEIKRVKSSIAKTLQINIKEDVVALRRLRKANNEPIILETSYIPTSLIPGLSREDLEQYSLYDFMEKKYGVTVSKAREVFEPVLIRDYESKYLEVNEGYPALLLDRIAFNKAGRPVEFCRSIVRGDRCRFYTELI</sequence>
<dbReference type="InterPro" id="IPR011663">
    <property type="entry name" value="UTRA"/>
</dbReference>
<dbReference type="SMART" id="SM00345">
    <property type="entry name" value="HTH_GNTR"/>
    <property type="match status" value="1"/>
</dbReference>
<dbReference type="PRINTS" id="PR00035">
    <property type="entry name" value="HTHGNTR"/>
</dbReference>
<keyword evidence="2" id="KW-0238">DNA-binding</keyword>
<dbReference type="RefSeq" id="WP_244751556.1">
    <property type="nucleotide sequence ID" value="NZ_CP095074.1"/>
</dbReference>
<dbReference type="SMART" id="SM00866">
    <property type="entry name" value="UTRA"/>
    <property type="match status" value="1"/>
</dbReference>
<dbReference type="PANTHER" id="PTHR44846">
    <property type="entry name" value="MANNOSYL-D-GLYCERATE TRANSPORT/METABOLISM SYSTEM REPRESSOR MNGR-RELATED"/>
    <property type="match status" value="1"/>
</dbReference>
<dbReference type="Gene3D" id="1.10.10.10">
    <property type="entry name" value="Winged helix-like DNA-binding domain superfamily/Winged helix DNA-binding domain"/>
    <property type="match status" value="1"/>
</dbReference>
<gene>
    <name evidence="5" type="ORF">MUO14_15710</name>
</gene>
<dbReference type="Pfam" id="PF07702">
    <property type="entry name" value="UTRA"/>
    <property type="match status" value="1"/>
</dbReference>
<dbReference type="Gene3D" id="3.40.1410.10">
    <property type="entry name" value="Chorismate lyase-like"/>
    <property type="match status" value="1"/>
</dbReference>
<dbReference type="PROSITE" id="PS50949">
    <property type="entry name" value="HTH_GNTR"/>
    <property type="match status" value="1"/>
</dbReference>
<proteinExistence type="predicted"/>
<evidence type="ECO:0000256" key="2">
    <source>
        <dbReference type="ARBA" id="ARBA00023125"/>
    </source>
</evidence>
<dbReference type="Pfam" id="PF00392">
    <property type="entry name" value="GntR"/>
    <property type="match status" value="1"/>
</dbReference>
<keyword evidence="3" id="KW-0804">Transcription</keyword>
<evidence type="ECO:0000259" key="4">
    <source>
        <dbReference type="PROSITE" id="PS50949"/>
    </source>
</evidence>
<dbReference type="InterPro" id="IPR028978">
    <property type="entry name" value="Chorismate_lyase_/UTRA_dom_sf"/>
</dbReference>
<dbReference type="PANTHER" id="PTHR44846:SF1">
    <property type="entry name" value="MANNOSYL-D-GLYCERATE TRANSPORT_METABOLISM SYSTEM REPRESSOR MNGR-RELATED"/>
    <property type="match status" value="1"/>
</dbReference>
<organism evidence="5 6">
    <name type="scientific">Halobacillus shinanisalinarum</name>
    <dbReference type="NCBI Taxonomy" id="2932258"/>
    <lineage>
        <taxon>Bacteria</taxon>
        <taxon>Bacillati</taxon>
        <taxon>Bacillota</taxon>
        <taxon>Bacilli</taxon>
        <taxon>Bacillales</taxon>
        <taxon>Bacillaceae</taxon>
        <taxon>Halobacillus</taxon>
    </lineage>
</organism>
<dbReference type="InterPro" id="IPR050679">
    <property type="entry name" value="Bact_HTH_transcr_reg"/>
</dbReference>
<dbReference type="SUPFAM" id="SSF46785">
    <property type="entry name" value="Winged helix' DNA-binding domain"/>
    <property type="match status" value="1"/>
</dbReference>
<keyword evidence="6" id="KW-1185">Reference proteome</keyword>